<keyword evidence="6 8" id="KW-0472">Membrane</keyword>
<dbReference type="GO" id="GO:0022857">
    <property type="term" value="F:transmembrane transporter activity"/>
    <property type="evidence" value="ECO:0007669"/>
    <property type="project" value="InterPro"/>
</dbReference>
<comment type="caution">
    <text evidence="10">The sequence shown here is derived from an EMBL/GenBank/DDBJ whole genome shotgun (WGS) entry which is preliminary data.</text>
</comment>
<accession>A0A3S2XJJ4</accession>
<proteinExistence type="inferred from homology"/>
<comment type="similarity">
    <text evidence="7">Belongs to the YccS/YhfK family.</text>
</comment>
<dbReference type="OrthoDB" id="8005649at2"/>
<feature type="transmembrane region" description="Helical" evidence="8">
    <location>
        <begin position="96"/>
        <end position="113"/>
    </location>
</feature>
<dbReference type="PANTHER" id="PTHR30509">
    <property type="entry name" value="P-HYDROXYBENZOIC ACID EFFLUX PUMP SUBUNIT-RELATED"/>
    <property type="match status" value="1"/>
</dbReference>
<feature type="domain" description="Integral membrane bound transporter" evidence="9">
    <location>
        <begin position="215"/>
        <end position="335"/>
    </location>
</feature>
<name>A0A3S2XJJ4_9HYPH</name>
<keyword evidence="3" id="KW-1003">Cell membrane</keyword>
<dbReference type="Pfam" id="PF13515">
    <property type="entry name" value="FUSC_2"/>
    <property type="match status" value="1"/>
</dbReference>
<dbReference type="Proteomes" id="UP000286997">
    <property type="component" value="Unassembled WGS sequence"/>
</dbReference>
<evidence type="ECO:0000256" key="6">
    <source>
        <dbReference type="ARBA" id="ARBA00023136"/>
    </source>
</evidence>
<evidence type="ECO:0000256" key="3">
    <source>
        <dbReference type="ARBA" id="ARBA00022475"/>
    </source>
</evidence>
<evidence type="ECO:0000256" key="7">
    <source>
        <dbReference type="ARBA" id="ARBA00043993"/>
    </source>
</evidence>
<feature type="transmembrane region" description="Helical" evidence="8">
    <location>
        <begin position="68"/>
        <end position="90"/>
    </location>
</feature>
<reference evidence="10 11" key="1">
    <citation type="submission" date="2019-01" db="EMBL/GenBank/DDBJ databases">
        <authorList>
            <person name="Chen W.-M."/>
        </authorList>
    </citation>
    <scope>NUCLEOTIDE SEQUENCE [LARGE SCALE GENOMIC DNA]</scope>
    <source>
        <strain evidence="10 11">TER-1</strain>
    </source>
</reference>
<keyword evidence="4 8" id="KW-0812">Transmembrane</keyword>
<feature type="transmembrane region" description="Helical" evidence="8">
    <location>
        <begin position="267"/>
        <end position="284"/>
    </location>
</feature>
<evidence type="ECO:0000259" key="9">
    <source>
        <dbReference type="Pfam" id="PF13515"/>
    </source>
</evidence>
<evidence type="ECO:0000256" key="8">
    <source>
        <dbReference type="SAM" id="Phobius"/>
    </source>
</evidence>
<dbReference type="InterPro" id="IPR006726">
    <property type="entry name" value="PHBA_efflux_AaeB/fusaric-R"/>
</dbReference>
<dbReference type="RefSeq" id="WP_127731121.1">
    <property type="nucleotide sequence ID" value="NZ_SACP01000016.1"/>
</dbReference>
<comment type="subcellular location">
    <subcellularLocation>
        <location evidence="1">Cell membrane</location>
        <topology evidence="1">Multi-pass membrane protein</topology>
    </subcellularLocation>
</comment>
<feature type="transmembrane region" description="Helical" evidence="8">
    <location>
        <begin position="291"/>
        <end position="311"/>
    </location>
</feature>
<evidence type="ECO:0000256" key="1">
    <source>
        <dbReference type="ARBA" id="ARBA00004651"/>
    </source>
</evidence>
<feature type="transmembrane region" description="Helical" evidence="8">
    <location>
        <begin position="323"/>
        <end position="341"/>
    </location>
</feature>
<dbReference type="GO" id="GO:0005886">
    <property type="term" value="C:plasma membrane"/>
    <property type="evidence" value="ECO:0007669"/>
    <property type="project" value="UniProtKB-SubCell"/>
</dbReference>
<protein>
    <recommendedName>
        <fullName evidence="9">Integral membrane bound transporter domain-containing protein</fullName>
    </recommendedName>
</protein>
<feature type="transmembrane region" description="Helical" evidence="8">
    <location>
        <begin position="120"/>
        <end position="138"/>
    </location>
</feature>
<keyword evidence="11" id="KW-1185">Reference proteome</keyword>
<feature type="transmembrane region" description="Helical" evidence="8">
    <location>
        <begin position="190"/>
        <end position="211"/>
    </location>
</feature>
<evidence type="ECO:0000256" key="2">
    <source>
        <dbReference type="ARBA" id="ARBA00022448"/>
    </source>
</evidence>
<dbReference type="EMBL" id="SACP01000016">
    <property type="protein sequence ID" value="RVU16316.1"/>
    <property type="molecule type" value="Genomic_DNA"/>
</dbReference>
<organism evidence="10 11">
    <name type="scientific">Methylobacterium oryzihabitans</name>
    <dbReference type="NCBI Taxonomy" id="2499852"/>
    <lineage>
        <taxon>Bacteria</taxon>
        <taxon>Pseudomonadati</taxon>
        <taxon>Pseudomonadota</taxon>
        <taxon>Alphaproteobacteria</taxon>
        <taxon>Hyphomicrobiales</taxon>
        <taxon>Methylobacteriaceae</taxon>
        <taxon>Methylobacterium</taxon>
    </lineage>
</organism>
<evidence type="ECO:0000313" key="11">
    <source>
        <dbReference type="Proteomes" id="UP000286997"/>
    </source>
</evidence>
<dbReference type="PANTHER" id="PTHR30509:SF9">
    <property type="entry name" value="MULTIDRUG RESISTANCE PROTEIN MDTO"/>
    <property type="match status" value="1"/>
</dbReference>
<feature type="transmembrane region" description="Helical" evidence="8">
    <location>
        <begin position="150"/>
        <end position="169"/>
    </location>
</feature>
<dbReference type="InterPro" id="IPR049453">
    <property type="entry name" value="Memb_transporter_dom"/>
</dbReference>
<keyword evidence="5 8" id="KW-1133">Transmembrane helix</keyword>
<keyword evidence="2" id="KW-0813">Transport</keyword>
<dbReference type="AlphaFoldDB" id="A0A3S2XJJ4"/>
<gene>
    <name evidence="10" type="ORF">EOE48_16620</name>
</gene>
<evidence type="ECO:0000313" key="10">
    <source>
        <dbReference type="EMBL" id="RVU16316.1"/>
    </source>
</evidence>
<sequence length="362" mass="36768">MSLADRVLGDLRAQAALLAAGGPTSGLAFRTALATVLSVLAALALHLDSPDWAGITALAIVQKDVAATLARSIDRAAGTVVGAVVGFIGVGVVDDHLLFGALCVAAVTLGIYGEARVTHGYAMLLGGLTTMLVLFGSLDAPEQALSVAVYRALEILCGIAVSFLVDYALCPSGVLRASLPPKPGLFARPVDRGLLAVALTAGISGILIVLIWKGFQLPGFGQTPISAFLILAAMRGEPWLSALNRIGGCFVGGAYGLLAMAACGDAMLPWLGLMLAGLFVTAHVKHGGKDSAYAGHQAAIATVLAMVQGFAPSDDILPAIDRLVGIAGGILVVAVGEILLLPPVRWAIDRVLGPAADETTAG</sequence>
<evidence type="ECO:0000256" key="4">
    <source>
        <dbReference type="ARBA" id="ARBA00022692"/>
    </source>
</evidence>
<evidence type="ECO:0000256" key="5">
    <source>
        <dbReference type="ARBA" id="ARBA00022989"/>
    </source>
</evidence>
<dbReference type="Pfam" id="PF04632">
    <property type="entry name" value="FUSC"/>
    <property type="match status" value="1"/>
</dbReference>